<protein>
    <submittedName>
        <fullName evidence="1">Uncharacterized protein</fullName>
    </submittedName>
</protein>
<reference evidence="1 2" key="1">
    <citation type="submission" date="2015-06" db="EMBL/GenBank/DDBJ databases">
        <title>Survival trade-offs in plant roots during colonization by closely related pathogenic and mutualistic fungi.</title>
        <authorList>
            <person name="Hacquard S."/>
            <person name="Kracher B."/>
            <person name="Hiruma K."/>
            <person name="Weinman A."/>
            <person name="Muench P."/>
            <person name="Garrido Oter R."/>
            <person name="Ver Loren van Themaat E."/>
            <person name="Dallerey J.-F."/>
            <person name="Damm U."/>
            <person name="Henrissat B."/>
            <person name="Lespinet O."/>
            <person name="Thon M."/>
            <person name="Kemen E."/>
            <person name="McHardy A.C."/>
            <person name="Schulze-Lefert P."/>
            <person name="O'Connell R.J."/>
        </authorList>
    </citation>
    <scope>NUCLEOTIDE SEQUENCE [LARGE SCALE GENOMIC DNA]</scope>
    <source>
        <strain evidence="1 2">MAFF 238704</strain>
    </source>
</reference>
<proteinExistence type="predicted"/>
<comment type="caution">
    <text evidence="1">The sequence shown here is derived from an EMBL/GenBank/DDBJ whole genome shotgun (WGS) entry which is preliminary data.</text>
</comment>
<feature type="non-terminal residue" evidence="1">
    <location>
        <position position="1"/>
    </location>
</feature>
<dbReference type="Proteomes" id="UP000076584">
    <property type="component" value="Unassembled WGS sequence"/>
</dbReference>
<evidence type="ECO:0000313" key="1">
    <source>
        <dbReference type="EMBL" id="KZL81047.1"/>
    </source>
</evidence>
<name>A0A167B9E0_COLIC</name>
<gene>
    <name evidence="1" type="ORF">CI238_03313</name>
</gene>
<sequence>LVHQFSSALSVESDSEESHDTCPFSAFISSLKSSKHGHHTSSLGQRWRVCGIDTGGDGYLVHVSHRRIMDLRYHGLTLFAMHAWLGYRWQGTRLETGGLLGVTLCVSMPPPMSWRVQCINPKLGATITRCGARVSGMGRELRDRRANLPGIAKDAVKRTWPWSFKRSTHQCYT</sequence>
<evidence type="ECO:0000313" key="2">
    <source>
        <dbReference type="Proteomes" id="UP000076584"/>
    </source>
</evidence>
<accession>A0A167B9E0</accession>
<keyword evidence="2" id="KW-1185">Reference proteome</keyword>
<dbReference type="EMBL" id="LFIW01001782">
    <property type="protein sequence ID" value="KZL81047.1"/>
    <property type="molecule type" value="Genomic_DNA"/>
</dbReference>
<dbReference type="AlphaFoldDB" id="A0A167B9E0"/>
<organism evidence="1 2">
    <name type="scientific">Colletotrichum incanum</name>
    <name type="common">Soybean anthracnose fungus</name>
    <dbReference type="NCBI Taxonomy" id="1573173"/>
    <lineage>
        <taxon>Eukaryota</taxon>
        <taxon>Fungi</taxon>
        <taxon>Dikarya</taxon>
        <taxon>Ascomycota</taxon>
        <taxon>Pezizomycotina</taxon>
        <taxon>Sordariomycetes</taxon>
        <taxon>Hypocreomycetidae</taxon>
        <taxon>Glomerellales</taxon>
        <taxon>Glomerellaceae</taxon>
        <taxon>Colletotrichum</taxon>
        <taxon>Colletotrichum spaethianum species complex</taxon>
    </lineage>
</organism>